<dbReference type="RefSeq" id="XP_041218169.1">
    <property type="nucleotide sequence ID" value="XM_041368502.1"/>
</dbReference>
<organism evidence="1 2">
    <name type="scientific">Suillus fuscotomentosus</name>
    <dbReference type="NCBI Taxonomy" id="1912939"/>
    <lineage>
        <taxon>Eukaryota</taxon>
        <taxon>Fungi</taxon>
        <taxon>Dikarya</taxon>
        <taxon>Basidiomycota</taxon>
        <taxon>Agaricomycotina</taxon>
        <taxon>Agaricomycetes</taxon>
        <taxon>Agaricomycetidae</taxon>
        <taxon>Boletales</taxon>
        <taxon>Suillineae</taxon>
        <taxon>Suillaceae</taxon>
        <taxon>Suillus</taxon>
    </lineage>
</organism>
<dbReference type="AlphaFoldDB" id="A0AAD4DTJ1"/>
<evidence type="ECO:0000313" key="1">
    <source>
        <dbReference type="EMBL" id="KAG1891693.1"/>
    </source>
</evidence>
<dbReference type="Proteomes" id="UP001195769">
    <property type="component" value="Unassembled WGS sequence"/>
</dbReference>
<reference evidence="1" key="1">
    <citation type="journal article" date="2020" name="New Phytol.">
        <title>Comparative genomics reveals dynamic genome evolution in host specialist ectomycorrhizal fungi.</title>
        <authorList>
            <person name="Lofgren L.A."/>
            <person name="Nguyen N.H."/>
            <person name="Vilgalys R."/>
            <person name="Ruytinx J."/>
            <person name="Liao H.L."/>
            <person name="Branco S."/>
            <person name="Kuo A."/>
            <person name="LaButti K."/>
            <person name="Lipzen A."/>
            <person name="Andreopoulos W."/>
            <person name="Pangilinan J."/>
            <person name="Riley R."/>
            <person name="Hundley H."/>
            <person name="Na H."/>
            <person name="Barry K."/>
            <person name="Grigoriev I.V."/>
            <person name="Stajich J.E."/>
            <person name="Kennedy P.G."/>
        </authorList>
    </citation>
    <scope>NUCLEOTIDE SEQUENCE</scope>
    <source>
        <strain evidence="1">FC203</strain>
    </source>
</reference>
<evidence type="ECO:0000313" key="2">
    <source>
        <dbReference type="Proteomes" id="UP001195769"/>
    </source>
</evidence>
<proteinExistence type="predicted"/>
<name>A0AAD4DTJ1_9AGAM</name>
<comment type="caution">
    <text evidence="1">The sequence shown here is derived from an EMBL/GenBank/DDBJ whole genome shotgun (WGS) entry which is preliminary data.</text>
</comment>
<dbReference type="GeneID" id="64662800"/>
<accession>A0AAD4DTJ1</accession>
<keyword evidence="2" id="KW-1185">Reference proteome</keyword>
<dbReference type="EMBL" id="JABBWK010000125">
    <property type="protein sequence ID" value="KAG1891693.1"/>
    <property type="molecule type" value="Genomic_DNA"/>
</dbReference>
<sequence length="162" mass="17760">MVLSSRSSQTVQFWFDFPEPFPNPKPIVDFDFNYDDVKVSSSGFALLISTCSSLYASWTVMILHQLLTLMDLLGYRCSGMFGFAPCIKRGADNEIDVSDITFFNDPDDEVPLPQVPPSAQPSSSTTSTKDAFSILLKAGHTPATVTAGSWCSGQPMDICQQQ</sequence>
<gene>
    <name evidence="1" type="ORF">F5891DRAFT_1197531</name>
</gene>
<protein>
    <submittedName>
        <fullName evidence="1">Uncharacterized protein</fullName>
    </submittedName>
</protein>